<evidence type="ECO:0000313" key="1">
    <source>
        <dbReference type="EMBL" id="RKO89238.1"/>
    </source>
</evidence>
<evidence type="ECO:0000313" key="2">
    <source>
        <dbReference type="Proteomes" id="UP000269721"/>
    </source>
</evidence>
<dbReference type="AlphaFoldDB" id="A0A4P9WDD5"/>
<dbReference type="EMBL" id="KZ996209">
    <property type="protein sequence ID" value="RKO89238.1"/>
    <property type="molecule type" value="Genomic_DNA"/>
</dbReference>
<name>A0A4P9WDD5_9FUNG</name>
<dbReference type="Proteomes" id="UP000269721">
    <property type="component" value="Unassembled WGS sequence"/>
</dbReference>
<reference evidence="2" key="1">
    <citation type="journal article" date="2018" name="Nat. Microbiol.">
        <title>Leveraging single-cell genomics to expand the fungal tree of life.</title>
        <authorList>
            <person name="Ahrendt S.R."/>
            <person name="Quandt C.A."/>
            <person name="Ciobanu D."/>
            <person name="Clum A."/>
            <person name="Salamov A."/>
            <person name="Andreopoulos B."/>
            <person name="Cheng J.F."/>
            <person name="Woyke T."/>
            <person name="Pelin A."/>
            <person name="Henrissat B."/>
            <person name="Reynolds N.K."/>
            <person name="Benny G.L."/>
            <person name="Smith M.E."/>
            <person name="James T.Y."/>
            <person name="Grigoriev I.V."/>
        </authorList>
    </citation>
    <scope>NUCLEOTIDE SEQUENCE [LARGE SCALE GENOMIC DNA]</scope>
</reference>
<accession>A0A4P9WDD5</accession>
<gene>
    <name evidence="1" type="ORF">BDK51DRAFT_40282</name>
</gene>
<organism evidence="1 2">
    <name type="scientific">Blyttiomyces helicus</name>
    <dbReference type="NCBI Taxonomy" id="388810"/>
    <lineage>
        <taxon>Eukaryota</taxon>
        <taxon>Fungi</taxon>
        <taxon>Fungi incertae sedis</taxon>
        <taxon>Chytridiomycota</taxon>
        <taxon>Chytridiomycota incertae sedis</taxon>
        <taxon>Chytridiomycetes</taxon>
        <taxon>Chytridiomycetes incertae sedis</taxon>
        <taxon>Blyttiomyces</taxon>
    </lineage>
</organism>
<keyword evidence="2" id="KW-1185">Reference proteome</keyword>
<dbReference type="OrthoDB" id="1262810at2759"/>
<sequence>MAAHSPASPPSPLASNSSTLFNHAETLNRLEDCCRSLVNKGHWVDLEAVIQGALVLKSELMTMRTAAGLCVLGLFELPLILSSVELDPNQHYIIPKVIQEATEKADQQSTTSCLARIIRINRLLLSSILAYTAVIPAGTIRSLESHIIARFPTNLASVAALGLGELHTHPYVRTAFAISEEDQLPFAPVTDADIHVQLANHASLEAFRLHVSQAYSAPAIICSTSFDAVVKLVKLSCTSASALYSIDRLSYVRTIVAGSRSKAETFTEIGRALAGSTAALDYKVLRRFNSAFAEFARSWESEYGDKGILLGGKIRLASRSSPATCRPSDGMFVSGHKIGDSSGDISKCVTNMDLEKDMGDTRLSLLFTLYHLAARMILLSVHTNFRLPPELNGSGSGGGKIDEPANTEAIVGTLSPSPEIQLSKMFESLKRVTEAGALSDAFASGSPREIVAALAQAEHLVESELALNSTSFSALGHGPFLGLLVNHCLISESASRSRALPEPAYRAHEWATVASFVHQCLTSVGCSAVDALATGGLTARQRISACLCTRSQVSAVRDLGFGPVEAVIERADTSEDTGLITPTQAWAAIAATPFLIPITEWTQWDAVFAPELGPLPAFMRTARTPREFALFDDGRGRLVRVPATAKRRMSPAHSKARSRARPPLASSLSLSVLVPSETAMLELVAETLYHVPVPLRTPLGTKCLLEALRRICPGLKHVKGPIAALPLELRPAL</sequence>
<protein>
    <submittedName>
        <fullName evidence="1">Uncharacterized protein</fullName>
    </submittedName>
</protein>
<proteinExistence type="predicted"/>